<evidence type="ECO:0000256" key="1">
    <source>
        <dbReference type="SAM" id="Coils"/>
    </source>
</evidence>
<evidence type="ECO:0000313" key="5">
    <source>
        <dbReference type="Proteomes" id="UP000000267"/>
    </source>
</evidence>
<dbReference type="Gene3D" id="6.10.140.1820">
    <property type="match status" value="1"/>
</dbReference>
<dbReference type="HOGENOM" id="CLU_433192_0_0_1"/>
<feature type="coiled-coil region" evidence="1">
    <location>
        <begin position="587"/>
        <end position="614"/>
    </location>
</feature>
<protein>
    <recommendedName>
        <fullName evidence="3">Sir4 SID domain-containing protein</fullName>
    </recommendedName>
</protein>
<keyword evidence="1" id="KW-0175">Coiled coil</keyword>
<dbReference type="RefSeq" id="XP_001642426.1">
    <property type="nucleotide sequence ID" value="XM_001642376.1"/>
</dbReference>
<evidence type="ECO:0000313" key="4">
    <source>
        <dbReference type="EMBL" id="EDO14568.1"/>
    </source>
</evidence>
<dbReference type="Gene3D" id="1.20.5.730">
    <property type="entry name" value="Single helix bin"/>
    <property type="match status" value="1"/>
</dbReference>
<reference evidence="4 5" key="1">
    <citation type="journal article" date="2007" name="Proc. Natl. Acad. Sci. U.S.A.">
        <title>Independent sorting-out of thousands of duplicated gene pairs in two yeast species descended from a whole-genome duplication.</title>
        <authorList>
            <person name="Scannell D.R."/>
            <person name="Frank A.C."/>
            <person name="Conant G.C."/>
            <person name="Byrne K.P."/>
            <person name="Woolfit M."/>
            <person name="Wolfe K.H."/>
        </authorList>
    </citation>
    <scope>NUCLEOTIDE SEQUENCE [LARGE SCALE GENOMIC DNA]</scope>
    <source>
        <strain evidence="5">ATCC 22028 / DSM 70294 / BCRC 21397 / CBS 2163 / NBRC 10782 / NRRL Y-8283 / UCD 57-17</strain>
    </source>
</reference>
<evidence type="ECO:0000256" key="2">
    <source>
        <dbReference type="SAM" id="MobiDB-lite"/>
    </source>
</evidence>
<sequence length="632" mass="71938">QLSSKIRQILPNIQKCSKNSFIEIIKSGVPDHKPIFISRFISVTNDICSYNNYMDTHVSYYQQSCKRDRVRYRHIEGVLNEKKLLGIQDLENKEVETSLKVSKKNDKLKLNTEKKVEEMSIENPFVKDNTVKYLNPYLDRRNMEYHEISESENAIKGGKKNMTTTPQRSPKLSKEEWRNEWFKNLKMITVYFENQLPNNQSSSKEVDKLFLCMSETFRDKLGSIVVDSYSDKVDILILKSELSNFKSLDSPVSYTLAKSRNLSGKGVRIWPFKKTVRFLENLNVGFDKNNLTLGISLDKGGTEVTKQPMYSPSNDIDTNAESNVVFGVVLDGGDNKITDSVNYPNGGTTNLLHETGDEGRNGDTGGNSSPKDVIKMDGPEEDKPNEDKPNEEKPNEDKPNEDNNMEMEIKMKNKELTPNYSSDGSMDQIGLYRELISAEQSLDEIEIIDDEEINSDEETNSDEEINGDEKGLLLNNSPVEIESQHWGTLVDLSASEEVYQTKTVPSKKDKAENQFEVNETIVEVETNQIHKNTDENFELPKENLLESLKLQNKQFIIEDKKKCEEVEYLKNLLEISLHALQVRDTALNNAKNLIQKLSGELSDQEIKIASLSSKLKATQKSARSNKNNGPLL</sequence>
<dbReference type="Gene3D" id="3.40.50.10190">
    <property type="entry name" value="BRCT domain"/>
    <property type="match status" value="1"/>
</dbReference>
<dbReference type="InterPro" id="IPR031556">
    <property type="entry name" value="SIR4_SID"/>
</dbReference>
<evidence type="ECO:0000259" key="3">
    <source>
        <dbReference type="Pfam" id="PF16991"/>
    </source>
</evidence>
<dbReference type="eggNOG" id="ENOG502S6NU">
    <property type="taxonomic scope" value="Eukaryota"/>
</dbReference>
<name>A7TT32_VANPO</name>
<dbReference type="GeneID" id="5542584"/>
<organism evidence="5">
    <name type="scientific">Vanderwaltozyma polyspora (strain ATCC 22028 / DSM 70294 / BCRC 21397 / CBS 2163 / NBRC 10782 / NRRL Y-8283 / UCD 57-17)</name>
    <name type="common">Kluyveromyces polysporus</name>
    <dbReference type="NCBI Taxonomy" id="436907"/>
    <lineage>
        <taxon>Eukaryota</taxon>
        <taxon>Fungi</taxon>
        <taxon>Dikarya</taxon>
        <taxon>Ascomycota</taxon>
        <taxon>Saccharomycotina</taxon>
        <taxon>Saccharomycetes</taxon>
        <taxon>Saccharomycetales</taxon>
        <taxon>Saccharomycetaceae</taxon>
        <taxon>Vanderwaltozyma</taxon>
    </lineage>
</organism>
<dbReference type="InterPro" id="IPR036420">
    <property type="entry name" value="BRCT_dom_sf"/>
</dbReference>
<keyword evidence="5" id="KW-1185">Reference proteome</keyword>
<feature type="domain" description="Sir4 SID" evidence="3">
    <location>
        <begin position="2"/>
        <end position="81"/>
    </location>
</feature>
<feature type="compositionally biased region" description="Basic and acidic residues" evidence="2">
    <location>
        <begin position="372"/>
        <end position="403"/>
    </location>
</feature>
<accession>A7TT32</accession>
<dbReference type="OrthoDB" id="4064352at2759"/>
<feature type="non-terminal residue" evidence="4">
    <location>
        <position position="1"/>
    </location>
</feature>
<dbReference type="EMBL" id="DS480540">
    <property type="protein sequence ID" value="EDO14568.1"/>
    <property type="molecule type" value="Genomic_DNA"/>
</dbReference>
<gene>
    <name evidence="4" type="ORF">Kpol_269p1</name>
</gene>
<dbReference type="InParanoid" id="A7TT32"/>
<dbReference type="STRING" id="436907.A7TT32"/>
<proteinExistence type="predicted"/>
<dbReference type="Pfam" id="PF16991">
    <property type="entry name" value="SIR4_SID"/>
    <property type="match status" value="1"/>
</dbReference>
<feature type="region of interest" description="Disordered" evidence="2">
    <location>
        <begin position="337"/>
        <end position="403"/>
    </location>
</feature>
<dbReference type="Proteomes" id="UP000000267">
    <property type="component" value="Unassembled WGS sequence"/>
</dbReference>
<feature type="compositionally biased region" description="Polar residues" evidence="2">
    <location>
        <begin position="338"/>
        <end position="352"/>
    </location>
</feature>
<dbReference type="PhylomeDB" id="A7TT32"/>
<dbReference type="KEGG" id="vpo:Kpol_269p1"/>
<dbReference type="AlphaFoldDB" id="A7TT32"/>